<reference evidence="2" key="2">
    <citation type="journal article" date="2015" name="Data Brief">
        <title>Shoot transcriptome of the giant reed, Arundo donax.</title>
        <authorList>
            <person name="Barrero R.A."/>
            <person name="Guerrero F.D."/>
            <person name="Moolhuijzen P."/>
            <person name="Goolsby J.A."/>
            <person name="Tidwell J."/>
            <person name="Bellgard S.E."/>
            <person name="Bellgard M.I."/>
        </authorList>
    </citation>
    <scope>NUCLEOTIDE SEQUENCE</scope>
    <source>
        <tissue evidence="2">Shoot tissue taken approximately 20 cm above the soil surface</tissue>
    </source>
</reference>
<accession>A0A0A8ZU48</accession>
<name>A0A0A8ZU48_ARUDO</name>
<feature type="transmembrane region" description="Helical" evidence="1">
    <location>
        <begin position="38"/>
        <end position="59"/>
    </location>
</feature>
<proteinExistence type="predicted"/>
<dbReference type="AlphaFoldDB" id="A0A0A8ZU48"/>
<feature type="transmembrane region" description="Helical" evidence="1">
    <location>
        <begin position="7"/>
        <end position="26"/>
    </location>
</feature>
<reference evidence="2" key="1">
    <citation type="submission" date="2014-09" db="EMBL/GenBank/DDBJ databases">
        <authorList>
            <person name="Magalhaes I.L.F."/>
            <person name="Oliveira U."/>
            <person name="Santos F.R."/>
            <person name="Vidigal T.H.D.A."/>
            <person name="Brescovit A.D."/>
            <person name="Santos A.J."/>
        </authorList>
    </citation>
    <scope>NUCLEOTIDE SEQUENCE</scope>
    <source>
        <tissue evidence="2">Shoot tissue taken approximately 20 cm above the soil surface</tissue>
    </source>
</reference>
<sequence length="78" mass="8948">MSIPGKFLGYFGVWAYTFQEMFNSLWDTDAYEMRTNTSVAAFNLLHMLAIIALCAVLLFPWMCRYKPGVVCVLVLDLE</sequence>
<keyword evidence="1" id="KW-0472">Membrane</keyword>
<protein>
    <submittedName>
        <fullName evidence="2">Uncharacterized protein</fullName>
    </submittedName>
</protein>
<keyword evidence="1" id="KW-0812">Transmembrane</keyword>
<evidence type="ECO:0000256" key="1">
    <source>
        <dbReference type="SAM" id="Phobius"/>
    </source>
</evidence>
<evidence type="ECO:0000313" key="2">
    <source>
        <dbReference type="EMBL" id="JAD40300.1"/>
    </source>
</evidence>
<keyword evidence="1" id="KW-1133">Transmembrane helix</keyword>
<organism evidence="2">
    <name type="scientific">Arundo donax</name>
    <name type="common">Giant reed</name>
    <name type="synonym">Donax arundinaceus</name>
    <dbReference type="NCBI Taxonomy" id="35708"/>
    <lineage>
        <taxon>Eukaryota</taxon>
        <taxon>Viridiplantae</taxon>
        <taxon>Streptophyta</taxon>
        <taxon>Embryophyta</taxon>
        <taxon>Tracheophyta</taxon>
        <taxon>Spermatophyta</taxon>
        <taxon>Magnoliopsida</taxon>
        <taxon>Liliopsida</taxon>
        <taxon>Poales</taxon>
        <taxon>Poaceae</taxon>
        <taxon>PACMAD clade</taxon>
        <taxon>Arundinoideae</taxon>
        <taxon>Arundineae</taxon>
        <taxon>Arundo</taxon>
    </lineage>
</organism>
<dbReference type="EMBL" id="GBRH01257595">
    <property type="protein sequence ID" value="JAD40300.1"/>
    <property type="molecule type" value="Transcribed_RNA"/>
</dbReference>